<dbReference type="Gene3D" id="3.90.180.10">
    <property type="entry name" value="Medium-chain alcohol dehydrogenases, catalytic domain"/>
    <property type="match status" value="1"/>
</dbReference>
<keyword evidence="8" id="KW-0675">Receptor</keyword>
<dbReference type="EMBL" id="AUPL01002582">
    <property type="protein sequence ID" value="ESL09694.1"/>
    <property type="molecule type" value="Genomic_DNA"/>
</dbReference>
<dbReference type="PANTHER" id="PTHR43981:SF2">
    <property type="entry name" value="ENOYL-[ACYL-CARRIER-PROTEIN] REDUCTASE, MITOCHONDRIAL"/>
    <property type="match status" value="1"/>
</dbReference>
<keyword evidence="9" id="KW-1185">Reference proteome</keyword>
<gene>
    <name evidence="8" type="ORF">TRSC58_02582</name>
</gene>
<evidence type="ECO:0000256" key="1">
    <source>
        <dbReference type="ARBA" id="ARBA00004173"/>
    </source>
</evidence>
<keyword evidence="6" id="KW-0496">Mitochondrion</keyword>
<dbReference type="GO" id="GO:0006631">
    <property type="term" value="P:fatty acid metabolic process"/>
    <property type="evidence" value="ECO:0007669"/>
    <property type="project" value="TreeGrafter"/>
</dbReference>
<reference evidence="8 9" key="1">
    <citation type="submission" date="2013-07" db="EMBL/GenBank/DDBJ databases">
        <authorList>
            <person name="Stoco P.H."/>
            <person name="Wagner G."/>
            <person name="Gerber A."/>
            <person name="Zaha A."/>
            <person name="Thompson C."/>
            <person name="Bartholomeu D.C."/>
            <person name="Luckemeyer D.D."/>
            <person name="Bahia D."/>
            <person name="Loreto E."/>
            <person name="Prestes E.B."/>
            <person name="Lima F.M."/>
            <person name="Rodrigues-Luiz G."/>
            <person name="Vallejo G.A."/>
            <person name="Filho J.F."/>
            <person name="Monteiro K.M."/>
            <person name="Tyler K.M."/>
            <person name="de Almeida L.G."/>
            <person name="Ortiz M.F."/>
            <person name="Siervo M.A."/>
            <person name="de Moraes M.H."/>
            <person name="Cunha O.L."/>
            <person name="Mendonca-Neto R."/>
            <person name="Silva R."/>
            <person name="Teixeira S.M."/>
            <person name="Murta S.M."/>
            <person name="Sincero T.C."/>
            <person name="Mendes T.A."/>
            <person name="Urmenyi T.P."/>
            <person name="Silva V.G."/>
            <person name="da Rocha W.D."/>
            <person name="Andersson B."/>
            <person name="Romanha A.J."/>
            <person name="Steindel M."/>
            <person name="de Vasconcelos A.T."/>
            <person name="Grisard E.C."/>
        </authorList>
    </citation>
    <scope>NUCLEOTIDE SEQUENCE [LARGE SCALE GENOMIC DNA]</scope>
    <source>
        <strain evidence="8 9">SC58</strain>
    </source>
</reference>
<dbReference type="GO" id="GO:0016491">
    <property type="term" value="F:oxidoreductase activity"/>
    <property type="evidence" value="ECO:0007669"/>
    <property type="project" value="UniProtKB-KW"/>
</dbReference>
<feature type="domain" description="Alcohol dehydrogenase-like N-terminal" evidence="7">
    <location>
        <begin position="32"/>
        <end position="116"/>
    </location>
</feature>
<organism evidence="8 9">
    <name type="scientific">Trypanosoma rangeli SC58</name>
    <dbReference type="NCBI Taxonomy" id="429131"/>
    <lineage>
        <taxon>Eukaryota</taxon>
        <taxon>Discoba</taxon>
        <taxon>Euglenozoa</taxon>
        <taxon>Kinetoplastea</taxon>
        <taxon>Metakinetoplastina</taxon>
        <taxon>Trypanosomatida</taxon>
        <taxon>Trypanosomatidae</taxon>
        <taxon>Trypanosoma</taxon>
        <taxon>Herpetosoma</taxon>
    </lineage>
</organism>
<dbReference type="SUPFAM" id="SSF51735">
    <property type="entry name" value="NAD(P)-binding Rossmann-fold domains"/>
    <property type="match status" value="1"/>
</dbReference>
<dbReference type="InterPro" id="IPR011032">
    <property type="entry name" value="GroES-like_sf"/>
</dbReference>
<keyword evidence="3" id="KW-0521">NADP</keyword>
<dbReference type="Proteomes" id="UP000031737">
    <property type="component" value="Unassembled WGS sequence"/>
</dbReference>
<accession>A0A061J4A0</accession>
<dbReference type="FunFam" id="3.90.180.10:FF:000040">
    <property type="entry name" value="Nuclear receptor binding factor-like protein"/>
    <property type="match status" value="1"/>
</dbReference>
<evidence type="ECO:0000313" key="8">
    <source>
        <dbReference type="EMBL" id="ESL09694.1"/>
    </source>
</evidence>
<dbReference type="InterPro" id="IPR036291">
    <property type="entry name" value="NAD(P)-bd_dom_sf"/>
</dbReference>
<dbReference type="PANTHER" id="PTHR43981">
    <property type="entry name" value="ENOYL-[ACYL-CARRIER-PROTEIN] REDUCTASE, MITOCHONDRIAL"/>
    <property type="match status" value="1"/>
</dbReference>
<evidence type="ECO:0000256" key="3">
    <source>
        <dbReference type="ARBA" id="ARBA00022857"/>
    </source>
</evidence>
<dbReference type="FunFam" id="3.40.50.720:FF:000892">
    <property type="entry name" value="Nuclear receptor binding factor-like protein"/>
    <property type="match status" value="1"/>
</dbReference>
<evidence type="ECO:0000256" key="6">
    <source>
        <dbReference type="ARBA" id="ARBA00023128"/>
    </source>
</evidence>
<keyword evidence="4" id="KW-0809">Transit peptide</keyword>
<dbReference type="Pfam" id="PF08240">
    <property type="entry name" value="ADH_N"/>
    <property type="match status" value="1"/>
</dbReference>
<dbReference type="SUPFAM" id="SSF50129">
    <property type="entry name" value="GroES-like"/>
    <property type="match status" value="1"/>
</dbReference>
<dbReference type="Gene3D" id="3.40.50.720">
    <property type="entry name" value="NAD(P)-binding Rossmann-like Domain"/>
    <property type="match status" value="1"/>
</dbReference>
<evidence type="ECO:0000256" key="5">
    <source>
        <dbReference type="ARBA" id="ARBA00023002"/>
    </source>
</evidence>
<dbReference type="OrthoDB" id="7482721at2759"/>
<dbReference type="InterPro" id="IPR051034">
    <property type="entry name" value="Mito_Enoyl-ACP_Reductase"/>
</dbReference>
<dbReference type="AlphaFoldDB" id="A0A061J4A0"/>
<comment type="similarity">
    <text evidence="2">Belongs to the zinc-containing alcohol dehydrogenase family. Quinone oxidoreductase subfamily.</text>
</comment>
<dbReference type="GO" id="GO:0005739">
    <property type="term" value="C:mitochondrion"/>
    <property type="evidence" value="ECO:0007669"/>
    <property type="project" value="UniProtKB-SubCell"/>
</dbReference>
<comment type="caution">
    <text evidence="8">The sequence shown here is derived from an EMBL/GenBank/DDBJ whole genome shotgun (WGS) entry which is preliminary data.</text>
</comment>
<evidence type="ECO:0000313" key="9">
    <source>
        <dbReference type="Proteomes" id="UP000031737"/>
    </source>
</evidence>
<name>A0A061J4A0_TRYRA</name>
<evidence type="ECO:0000256" key="4">
    <source>
        <dbReference type="ARBA" id="ARBA00022946"/>
    </source>
</evidence>
<proteinExistence type="inferred from homology"/>
<dbReference type="InterPro" id="IPR013154">
    <property type="entry name" value="ADH-like_N"/>
</dbReference>
<dbReference type="VEuPathDB" id="TriTrypDB:TRSC58_02582"/>
<evidence type="ECO:0000256" key="2">
    <source>
        <dbReference type="ARBA" id="ARBA00010371"/>
    </source>
</evidence>
<comment type="subcellular location">
    <subcellularLocation>
        <location evidence="1">Mitochondrion</location>
    </subcellularLocation>
</comment>
<protein>
    <submittedName>
        <fullName evidence="8">Nuclear receptor binding protein factor</fullName>
    </submittedName>
</protein>
<evidence type="ECO:0000259" key="7">
    <source>
        <dbReference type="Pfam" id="PF08240"/>
    </source>
</evidence>
<sequence>MSKFSSRGWRYARCGPMGRVLHQETFDVVPRKEDVVVDVLQAPLHRADAAVVNGSVLGWRRLSLAAFPRVGGCEGVGRVVSVGVSQALKEGDTVWVAPVQGTWATRVAVDPKMVHKIDPIYVPLAVNAANYVVAQHLLNGFTHLRKGQVVVQNGGGSVTALAVAALAKQLGVRVLTACAPGERFSGAKQRHAKYGSEVFEYNGKGARAMRQAMGNVEAALYLNGVGGRHFDTFLSLLGGGGHVVSYGAQNGVGLMFSGSNLIYNEATMQGLFLPAYLEGLSYSERQMQLEFVLHQLYSVGFQYPTAVAASLDKLPSVWDDVFVHGGKKGVVIVGK</sequence>
<keyword evidence="5" id="KW-0560">Oxidoreductase</keyword>